<evidence type="ECO:0000259" key="3">
    <source>
        <dbReference type="PROSITE" id="PS51352"/>
    </source>
</evidence>
<accession>A0ABW5PF37</accession>
<dbReference type="PROSITE" id="PS51352">
    <property type="entry name" value="THIOREDOXIN_2"/>
    <property type="match status" value="1"/>
</dbReference>
<dbReference type="Pfam" id="PF02630">
    <property type="entry name" value="SCO1-SenC"/>
    <property type="match status" value="1"/>
</dbReference>
<feature type="domain" description="Thioredoxin" evidence="3">
    <location>
        <begin position="35"/>
        <end position="201"/>
    </location>
</feature>
<organism evidence="4 5">
    <name type="scientific">Paenibacillus gansuensis</name>
    <dbReference type="NCBI Taxonomy" id="306542"/>
    <lineage>
        <taxon>Bacteria</taxon>
        <taxon>Bacillati</taxon>
        <taxon>Bacillota</taxon>
        <taxon>Bacilli</taxon>
        <taxon>Bacillales</taxon>
        <taxon>Paenibacillaceae</taxon>
        <taxon>Paenibacillus</taxon>
    </lineage>
</organism>
<dbReference type="CDD" id="cd02968">
    <property type="entry name" value="SCO"/>
    <property type="match status" value="1"/>
</dbReference>
<evidence type="ECO:0000313" key="4">
    <source>
        <dbReference type="EMBL" id="MFD2613749.1"/>
    </source>
</evidence>
<comment type="similarity">
    <text evidence="1">Belongs to the SCO1/2 family.</text>
</comment>
<proteinExistence type="inferred from homology"/>
<dbReference type="Gene3D" id="3.40.30.10">
    <property type="entry name" value="Glutaredoxin"/>
    <property type="match status" value="1"/>
</dbReference>
<dbReference type="PANTHER" id="PTHR12151:SF25">
    <property type="entry name" value="LINALOOL DEHYDRATASE_ISOMERASE DOMAIN-CONTAINING PROTEIN"/>
    <property type="match status" value="1"/>
</dbReference>
<sequence>MEYVMRKHGFKILILVLCAAMAVFLLMNRAQKSSLPVQEKAAEFNLKNTDGEPVALKDTGGKVRLVYFFFASCPDVCPVTNNLLREVQGKLQENDLFGSKSMMYSITFDPKRDTEDKLKAYANGFKADKAGWQFLRGDEQATRDAALEYGISVVDDQKGGFLHQNYIFLVDKEGNIRQAYNANDKATTADLIVKDINQLSKE</sequence>
<dbReference type="RefSeq" id="WP_377603818.1">
    <property type="nucleotide sequence ID" value="NZ_JBHUME010000008.1"/>
</dbReference>
<comment type="caution">
    <text evidence="4">The sequence shown here is derived from an EMBL/GenBank/DDBJ whole genome shotgun (WGS) entry which is preliminary data.</text>
</comment>
<gene>
    <name evidence="4" type="ORF">ACFSUF_15055</name>
</gene>
<keyword evidence="5" id="KW-1185">Reference proteome</keyword>
<evidence type="ECO:0000256" key="2">
    <source>
        <dbReference type="ARBA" id="ARBA00023008"/>
    </source>
</evidence>
<dbReference type="Proteomes" id="UP001597541">
    <property type="component" value="Unassembled WGS sequence"/>
</dbReference>
<dbReference type="SUPFAM" id="SSF52833">
    <property type="entry name" value="Thioredoxin-like"/>
    <property type="match status" value="1"/>
</dbReference>
<dbReference type="PANTHER" id="PTHR12151">
    <property type="entry name" value="ELECTRON TRANSPORT PROTIN SCO1/SENC FAMILY MEMBER"/>
    <property type="match status" value="1"/>
</dbReference>
<protein>
    <submittedName>
        <fullName evidence="4">SCO family protein</fullName>
    </submittedName>
</protein>
<name>A0ABW5PF37_9BACL</name>
<evidence type="ECO:0000256" key="1">
    <source>
        <dbReference type="ARBA" id="ARBA00010996"/>
    </source>
</evidence>
<keyword evidence="2" id="KW-0186">Copper</keyword>
<evidence type="ECO:0000313" key="5">
    <source>
        <dbReference type="Proteomes" id="UP001597541"/>
    </source>
</evidence>
<dbReference type="InterPro" id="IPR013766">
    <property type="entry name" value="Thioredoxin_domain"/>
</dbReference>
<dbReference type="EMBL" id="JBHUME010000008">
    <property type="protein sequence ID" value="MFD2613749.1"/>
    <property type="molecule type" value="Genomic_DNA"/>
</dbReference>
<dbReference type="InterPro" id="IPR003782">
    <property type="entry name" value="SCO1/SenC"/>
</dbReference>
<dbReference type="InterPro" id="IPR036249">
    <property type="entry name" value="Thioredoxin-like_sf"/>
</dbReference>
<reference evidence="5" key="1">
    <citation type="journal article" date="2019" name="Int. J. Syst. Evol. Microbiol.">
        <title>The Global Catalogue of Microorganisms (GCM) 10K type strain sequencing project: providing services to taxonomists for standard genome sequencing and annotation.</title>
        <authorList>
            <consortium name="The Broad Institute Genomics Platform"/>
            <consortium name="The Broad Institute Genome Sequencing Center for Infectious Disease"/>
            <person name="Wu L."/>
            <person name="Ma J."/>
        </authorList>
    </citation>
    <scope>NUCLEOTIDE SEQUENCE [LARGE SCALE GENOMIC DNA]</scope>
    <source>
        <strain evidence="5">KCTC 3950</strain>
    </source>
</reference>